<dbReference type="EMBL" id="CALNXI010000062">
    <property type="protein sequence ID" value="CAH3017402.1"/>
    <property type="molecule type" value="Genomic_DNA"/>
</dbReference>
<evidence type="ECO:0000256" key="1">
    <source>
        <dbReference type="SAM" id="MobiDB-lite"/>
    </source>
</evidence>
<organism evidence="3 4">
    <name type="scientific">Porites evermanni</name>
    <dbReference type="NCBI Taxonomy" id="104178"/>
    <lineage>
        <taxon>Eukaryota</taxon>
        <taxon>Metazoa</taxon>
        <taxon>Cnidaria</taxon>
        <taxon>Anthozoa</taxon>
        <taxon>Hexacorallia</taxon>
        <taxon>Scleractinia</taxon>
        <taxon>Fungiina</taxon>
        <taxon>Poritidae</taxon>
        <taxon>Porites</taxon>
    </lineage>
</organism>
<evidence type="ECO:0000313" key="3">
    <source>
        <dbReference type="EMBL" id="CAH3017402.1"/>
    </source>
</evidence>
<feature type="compositionally biased region" description="Polar residues" evidence="1">
    <location>
        <begin position="62"/>
        <end position="80"/>
    </location>
</feature>
<dbReference type="CDD" id="cd22343">
    <property type="entry name" value="PDDEXK_lambda_exonuclease-like"/>
    <property type="match status" value="1"/>
</dbReference>
<feature type="compositionally biased region" description="Polar residues" evidence="1">
    <location>
        <begin position="120"/>
        <end position="166"/>
    </location>
</feature>
<dbReference type="PANTHER" id="PTHR47526">
    <property type="entry name" value="ATP-DEPENDENT DNA HELICASE"/>
    <property type="match status" value="1"/>
</dbReference>
<feature type="compositionally biased region" description="Low complexity" evidence="1">
    <location>
        <begin position="81"/>
        <end position="119"/>
    </location>
</feature>
<dbReference type="Pfam" id="PF09588">
    <property type="entry name" value="YqaJ"/>
    <property type="match status" value="1"/>
</dbReference>
<dbReference type="Gene3D" id="3.90.320.10">
    <property type="match status" value="1"/>
</dbReference>
<keyword evidence="4" id="KW-1185">Reference proteome</keyword>
<dbReference type="Proteomes" id="UP001159427">
    <property type="component" value="Unassembled WGS sequence"/>
</dbReference>
<reference evidence="3 4" key="1">
    <citation type="submission" date="2022-05" db="EMBL/GenBank/DDBJ databases">
        <authorList>
            <consortium name="Genoscope - CEA"/>
            <person name="William W."/>
        </authorList>
    </citation>
    <scope>NUCLEOTIDE SEQUENCE [LARGE SCALE GENOMIC DNA]</scope>
</reference>
<proteinExistence type="predicted"/>
<comment type="caution">
    <text evidence="3">The sequence shown here is derived from an EMBL/GenBank/DDBJ whole genome shotgun (WGS) entry which is preliminary data.</text>
</comment>
<sequence length="815" mass="91279">METKKGCGCPITLKYYDDYAQANHFNLLLPQGNCCNAPPPENKPSSVVIDLDNIEQSYASAVKQSSKTCPPTKVSSTTTNTMKQSPQTQPTKQTKGNLSSTDTAAKKSSSSCSSIDSAKQPSQATYFKQRSPTSTKANHKQPTTAKQTSATFEATQPSQPQKNFVKQSFPAPINGTTPKTNFAMESSEDPAPKAKNPSPATKTTTTQPSSVSTSSKQPHATPNFDNMDIKAIKEFISARGVQVSNYRKPQLIELAKAIASMDLPIDPDFENCSIDECLIRRLTLPAGLKIPDPFQMSSLSHDFSQLPPFGLMDIFNHLIMSKTDYDKAMLSSWRSFEEYNLCLNGHVQSLGVKTVQDLDGSTYFVFVAGVIPTQKEKTQEGEKYYRLWFVLDSNGSVYSAFCRCKGGADQGCRHLGATLFELDDFLSNQRKSVTSVSAYWNPKPTPKNKPVPLLEMKVSHGHGKRNKRKVTAQDDSWIDSFDPRPMKHRNEITLNEKLEFAQKLRKIDPFSGILDFLPAPITSDDNDDSQQSEYNISHLSIMSQAKKYIEANVDNTSESNLSDVAEEFLKVLTFSNSDRENINKATQGQHQRKTWHEMRHLLVTGKTIKALYTRQNTIEKNPLTDVSLTVKNFITQKEYKENQRYPDAIEYGIKEESNAKFYYSKVCEKQHSAFKLEEPGLLLSTEYSWLGASLDGIRKCSCCNPAVVEFKCPFNGKDLDPKNAFLLPSVGGVKDKDGNFSLDNNHLHYFQVQTYMAVSGYNTCEFVTYTSKGIHVVKVNFNADFWKTVVTKVNKFYCKQIVPSILLEAFKSLKQ</sequence>
<feature type="compositionally biased region" description="Low complexity" evidence="1">
    <location>
        <begin position="193"/>
        <end position="218"/>
    </location>
</feature>
<feature type="domain" description="YqaJ viral recombinase" evidence="2">
    <location>
        <begin position="595"/>
        <end position="762"/>
    </location>
</feature>
<protein>
    <recommendedName>
        <fullName evidence="2">YqaJ viral recombinase domain-containing protein</fullName>
    </recommendedName>
</protein>
<feature type="region of interest" description="Disordered" evidence="1">
    <location>
        <begin position="62"/>
        <end position="225"/>
    </location>
</feature>
<dbReference type="InterPro" id="IPR011604">
    <property type="entry name" value="PDDEXK-like_dom_sf"/>
</dbReference>
<dbReference type="InterPro" id="IPR011335">
    <property type="entry name" value="Restrct_endonuc-II-like"/>
</dbReference>
<accession>A0ABN8LPC9</accession>
<evidence type="ECO:0000259" key="2">
    <source>
        <dbReference type="Pfam" id="PF09588"/>
    </source>
</evidence>
<gene>
    <name evidence="3" type="ORF">PEVE_00037607</name>
</gene>
<dbReference type="PANTHER" id="PTHR47526:SF3">
    <property type="entry name" value="PHD-TYPE DOMAIN-CONTAINING PROTEIN"/>
    <property type="match status" value="1"/>
</dbReference>
<dbReference type="InterPro" id="IPR019080">
    <property type="entry name" value="YqaJ_viral_recombinase"/>
</dbReference>
<name>A0ABN8LPC9_9CNID</name>
<feature type="compositionally biased region" description="Polar residues" evidence="1">
    <location>
        <begin position="174"/>
        <end position="184"/>
    </location>
</feature>
<evidence type="ECO:0000313" key="4">
    <source>
        <dbReference type="Proteomes" id="UP001159427"/>
    </source>
</evidence>
<dbReference type="SUPFAM" id="SSF52980">
    <property type="entry name" value="Restriction endonuclease-like"/>
    <property type="match status" value="1"/>
</dbReference>